<feature type="signal peptide" evidence="1">
    <location>
        <begin position="1"/>
        <end position="16"/>
    </location>
</feature>
<keyword evidence="1" id="KW-0732">Signal</keyword>
<name>A0A2M4CEH8_9DIPT</name>
<sequence length="69" mass="7535">MTAGWLLMLRTVGTLAAMFTAAVENVVERFGIWGGCSTVPRRLNDEDGDWNRMLAECCCCCCCCCCSGE</sequence>
<protein>
    <submittedName>
        <fullName evidence="2">Putative secreted protein</fullName>
    </submittedName>
</protein>
<feature type="chain" id="PRO_5014928190" evidence="1">
    <location>
        <begin position="17"/>
        <end position="69"/>
    </location>
</feature>
<evidence type="ECO:0000256" key="1">
    <source>
        <dbReference type="SAM" id="SignalP"/>
    </source>
</evidence>
<reference evidence="2" key="1">
    <citation type="submission" date="2018-01" db="EMBL/GenBank/DDBJ databases">
        <title>An insight into the sialome of Amazonian anophelines.</title>
        <authorList>
            <person name="Ribeiro J.M."/>
            <person name="Scarpassa V."/>
            <person name="Calvo E."/>
        </authorList>
    </citation>
    <scope>NUCLEOTIDE SEQUENCE</scope>
    <source>
        <tissue evidence="2">Salivary glands</tissue>
    </source>
</reference>
<proteinExistence type="predicted"/>
<evidence type="ECO:0000313" key="2">
    <source>
        <dbReference type="EMBL" id="MBW63756.1"/>
    </source>
</evidence>
<organism evidence="2">
    <name type="scientific">Anopheles marajoara</name>
    <dbReference type="NCBI Taxonomy" id="58244"/>
    <lineage>
        <taxon>Eukaryota</taxon>
        <taxon>Metazoa</taxon>
        <taxon>Ecdysozoa</taxon>
        <taxon>Arthropoda</taxon>
        <taxon>Hexapoda</taxon>
        <taxon>Insecta</taxon>
        <taxon>Pterygota</taxon>
        <taxon>Neoptera</taxon>
        <taxon>Endopterygota</taxon>
        <taxon>Diptera</taxon>
        <taxon>Nematocera</taxon>
        <taxon>Culicoidea</taxon>
        <taxon>Culicidae</taxon>
        <taxon>Anophelinae</taxon>
        <taxon>Anopheles</taxon>
    </lineage>
</organism>
<dbReference type="EMBL" id="GGFJ01014615">
    <property type="protein sequence ID" value="MBW63756.1"/>
    <property type="molecule type" value="Transcribed_RNA"/>
</dbReference>
<dbReference type="AlphaFoldDB" id="A0A2M4CEH8"/>
<accession>A0A2M4CEH8</accession>